<dbReference type="AlphaFoldDB" id="A0A1D3DA66"/>
<evidence type="ECO:0000313" key="1">
    <source>
        <dbReference type="EMBL" id="OEH80341.1"/>
    </source>
</evidence>
<accession>A0A1D3DA66</accession>
<name>A0A1D3DA66_9EIME</name>
<dbReference type="Proteomes" id="UP000095192">
    <property type="component" value="Unassembled WGS sequence"/>
</dbReference>
<dbReference type="EMBL" id="JROU02000103">
    <property type="protein sequence ID" value="OEH80341.1"/>
    <property type="molecule type" value="Genomic_DNA"/>
</dbReference>
<dbReference type="VEuPathDB" id="ToxoDB:LOC34623057"/>
<gene>
    <name evidence="1" type="ORF">cyc_07016</name>
</gene>
<proteinExistence type="predicted"/>
<evidence type="ECO:0000313" key="2">
    <source>
        <dbReference type="Proteomes" id="UP000095192"/>
    </source>
</evidence>
<sequence length="232" mass="25341">MSIPAVPASEAATLGYGVLEEEAPLLASLRLEELNDAAPARYQTLEVSRRQLYAAGSRVSKGMSPAASAEAKERANERNKGALQAAEEVAAVYETGRYMFVFNTKLCQKDKAAQVATLDYELATVNAVRTRQARLGELLRHFYSTTLPEDKKRTRLVQALDAIKAELENSQDFSGGFTGAATKALSAPLVEQITAARRHANRLHRLLQAAREKRATQQIRQSGQLKQQASVG</sequence>
<dbReference type="InParanoid" id="A0A1D3DA66"/>
<comment type="caution">
    <text evidence="1">The sequence shown here is derived from an EMBL/GenBank/DDBJ whole genome shotgun (WGS) entry which is preliminary data.</text>
</comment>
<dbReference type="VEuPathDB" id="ToxoDB:cyc_07016"/>
<protein>
    <submittedName>
        <fullName evidence="1">Uncharacterized protein</fullName>
    </submittedName>
</protein>
<organism evidence="1 2">
    <name type="scientific">Cyclospora cayetanensis</name>
    <dbReference type="NCBI Taxonomy" id="88456"/>
    <lineage>
        <taxon>Eukaryota</taxon>
        <taxon>Sar</taxon>
        <taxon>Alveolata</taxon>
        <taxon>Apicomplexa</taxon>
        <taxon>Conoidasida</taxon>
        <taxon>Coccidia</taxon>
        <taxon>Eucoccidiorida</taxon>
        <taxon>Eimeriorina</taxon>
        <taxon>Eimeriidae</taxon>
        <taxon>Cyclospora</taxon>
    </lineage>
</organism>
<reference evidence="1 2" key="1">
    <citation type="journal article" date="2016" name="BMC Genomics">
        <title>Comparative genomics reveals Cyclospora cayetanensis possesses coccidia-like metabolism and invasion components but unique surface antigens.</title>
        <authorList>
            <person name="Liu S."/>
            <person name="Wang L."/>
            <person name="Zheng H."/>
            <person name="Xu Z."/>
            <person name="Roellig D.M."/>
            <person name="Li N."/>
            <person name="Frace M.A."/>
            <person name="Tang K."/>
            <person name="Arrowood M.J."/>
            <person name="Moss D.M."/>
            <person name="Zhang L."/>
            <person name="Feng Y."/>
            <person name="Xiao L."/>
        </authorList>
    </citation>
    <scope>NUCLEOTIDE SEQUENCE [LARGE SCALE GENOMIC DNA]</scope>
    <source>
        <strain evidence="1 2">CHN_HEN01</strain>
    </source>
</reference>
<keyword evidence="2" id="KW-1185">Reference proteome</keyword>